<keyword evidence="7" id="KW-1185">Reference proteome</keyword>
<evidence type="ECO:0000256" key="2">
    <source>
        <dbReference type="ARBA" id="ARBA00006739"/>
    </source>
</evidence>
<comment type="similarity">
    <text evidence="2">Belongs to the glycosyltransferase 2 family.</text>
</comment>
<feature type="domain" description="Glycosyltransferase 2-like" evidence="5">
    <location>
        <begin position="67"/>
        <end position="125"/>
    </location>
</feature>
<reference evidence="6 7" key="1">
    <citation type="submission" date="2020-07" db="EMBL/GenBank/DDBJ databases">
        <title>Sequencing the genomes of 1000 actinobacteria strains.</title>
        <authorList>
            <person name="Klenk H.-P."/>
        </authorList>
    </citation>
    <scope>NUCLEOTIDE SEQUENCE [LARGE SCALE GENOMIC DNA]</scope>
    <source>
        <strain evidence="6 7">DSM 22083</strain>
    </source>
</reference>
<evidence type="ECO:0000256" key="1">
    <source>
        <dbReference type="ARBA" id="ARBA00004776"/>
    </source>
</evidence>
<keyword evidence="4 6" id="KW-0808">Transferase</keyword>
<organism evidence="6 7">
    <name type="scientific">Microlunatus parietis</name>
    <dbReference type="NCBI Taxonomy" id="682979"/>
    <lineage>
        <taxon>Bacteria</taxon>
        <taxon>Bacillati</taxon>
        <taxon>Actinomycetota</taxon>
        <taxon>Actinomycetes</taxon>
        <taxon>Propionibacteriales</taxon>
        <taxon>Propionibacteriaceae</taxon>
        <taxon>Microlunatus</taxon>
    </lineage>
</organism>
<comment type="pathway">
    <text evidence="1">Cell wall biogenesis; cell wall polysaccharide biosynthesis.</text>
</comment>
<evidence type="ECO:0000313" key="6">
    <source>
        <dbReference type="EMBL" id="NYE68853.1"/>
    </source>
</evidence>
<sequence length="456" mass="51233">MTSTPSDAARTPAGGVALSLLTCSTNTRYRTFGRAIQDQIWPQYDALPEADRARVEIMILTDNKAMMLGEKRNVMVDAARGEYVQFIDDDDRIEPDLITSVLAAIDANPGVDVITFLASVTINGGPPKICRYSKAFGRDLNTPTEYRRLPNHICCIRREVALQATFPNLIRGEDSAYSRLLLPHLRTEHAIDRVLYHYDYSDETTETQQHRRGVIRTRPDQPPIVDVVVLSNATGARLRRMTQHTIDTCLAGANTLPVRVIVLEQQQVRYQRAETVHAPEPFGFNEFANRGARLGSAEWIMIANNDLVFEDGWLHQLLAAGHPIVSPLNPGDHRQRDLDGNETGRVNGRHLSGWCYMITRKLWQQIGGFDERLRFWCCDDAVLEQCVAAGVDPMIVPAARVRHLVSATLRSSASSTDRDALTWGQVDLFNRLYGRDKFTDDPRYAAWRARNAAVPA</sequence>
<dbReference type="RefSeq" id="WP_179747725.1">
    <property type="nucleotide sequence ID" value="NZ_JACCBU010000001.1"/>
</dbReference>
<name>A0A7Y9I248_9ACTN</name>
<proteinExistence type="inferred from homology"/>
<keyword evidence="3" id="KW-0328">Glycosyltransferase</keyword>
<protein>
    <submittedName>
        <fullName evidence="6">GT2 family glycosyltransferase</fullName>
    </submittedName>
</protein>
<dbReference type="EMBL" id="JACCBU010000001">
    <property type="protein sequence ID" value="NYE68853.1"/>
    <property type="molecule type" value="Genomic_DNA"/>
</dbReference>
<evidence type="ECO:0000256" key="4">
    <source>
        <dbReference type="ARBA" id="ARBA00022679"/>
    </source>
</evidence>
<dbReference type="PANTHER" id="PTHR43179:SF12">
    <property type="entry name" value="GALACTOFURANOSYLTRANSFERASE GLFT2"/>
    <property type="match status" value="1"/>
</dbReference>
<accession>A0A7Y9I248</accession>
<dbReference type="SUPFAM" id="SSF53448">
    <property type="entry name" value="Nucleotide-diphospho-sugar transferases"/>
    <property type="match status" value="2"/>
</dbReference>
<comment type="caution">
    <text evidence="6">The sequence shown here is derived from an EMBL/GenBank/DDBJ whole genome shotgun (WGS) entry which is preliminary data.</text>
</comment>
<gene>
    <name evidence="6" type="ORF">BKA15_000182</name>
</gene>
<dbReference type="Pfam" id="PF00535">
    <property type="entry name" value="Glycos_transf_2"/>
    <property type="match status" value="1"/>
</dbReference>
<dbReference type="InterPro" id="IPR029044">
    <property type="entry name" value="Nucleotide-diphossugar_trans"/>
</dbReference>
<dbReference type="GO" id="GO:0016757">
    <property type="term" value="F:glycosyltransferase activity"/>
    <property type="evidence" value="ECO:0007669"/>
    <property type="project" value="UniProtKB-KW"/>
</dbReference>
<evidence type="ECO:0000259" key="5">
    <source>
        <dbReference type="Pfam" id="PF00535"/>
    </source>
</evidence>
<evidence type="ECO:0000256" key="3">
    <source>
        <dbReference type="ARBA" id="ARBA00022676"/>
    </source>
</evidence>
<dbReference type="Gene3D" id="3.90.550.10">
    <property type="entry name" value="Spore Coat Polysaccharide Biosynthesis Protein SpsA, Chain A"/>
    <property type="match status" value="2"/>
</dbReference>
<dbReference type="AlphaFoldDB" id="A0A7Y9I248"/>
<evidence type="ECO:0000313" key="7">
    <source>
        <dbReference type="Proteomes" id="UP000569914"/>
    </source>
</evidence>
<dbReference type="Proteomes" id="UP000569914">
    <property type="component" value="Unassembled WGS sequence"/>
</dbReference>
<dbReference type="InterPro" id="IPR001173">
    <property type="entry name" value="Glyco_trans_2-like"/>
</dbReference>
<dbReference type="PANTHER" id="PTHR43179">
    <property type="entry name" value="RHAMNOSYLTRANSFERASE WBBL"/>
    <property type="match status" value="1"/>
</dbReference>
<dbReference type="CDD" id="cd00761">
    <property type="entry name" value="Glyco_tranf_GTA_type"/>
    <property type="match status" value="1"/>
</dbReference>